<evidence type="ECO:0000259" key="1">
    <source>
        <dbReference type="Pfam" id="PF14343"/>
    </source>
</evidence>
<dbReference type="GO" id="GO:0008233">
    <property type="term" value="F:peptidase activity"/>
    <property type="evidence" value="ECO:0007669"/>
    <property type="project" value="UniProtKB-KW"/>
</dbReference>
<sequence length="120" mass="13359">MDNEFKTIYVSGYGGDESKGHQIISSYDDLKQEFARLNVPSEVIDNSNIDFKDNVILIAHLGEKNTGGYGIDVEKIEFEEETLIIQTKLSVPEKGGNVTMAITNPFCITIIPKAKKYSVK</sequence>
<keyword evidence="2" id="KW-0645">Protease</keyword>
<accession>A0ABV5GSM0</accession>
<feature type="domain" description="PrcB C-terminal" evidence="1">
    <location>
        <begin position="57"/>
        <end position="109"/>
    </location>
</feature>
<reference evidence="2 3" key="1">
    <citation type="submission" date="2024-09" db="EMBL/GenBank/DDBJ databases">
        <authorList>
            <person name="Sun Q."/>
            <person name="Mori K."/>
        </authorList>
    </citation>
    <scope>NUCLEOTIDE SEQUENCE [LARGE SCALE GENOMIC DNA]</scope>
    <source>
        <strain evidence="2 3">CECT 7955</strain>
    </source>
</reference>
<proteinExistence type="predicted"/>
<keyword evidence="3" id="KW-1185">Reference proteome</keyword>
<gene>
    <name evidence="2" type="ORF">ACFFVF_15650</name>
</gene>
<dbReference type="RefSeq" id="WP_379678210.1">
    <property type="nucleotide sequence ID" value="NZ_JBHMEY010000067.1"/>
</dbReference>
<dbReference type="InterPro" id="IPR025748">
    <property type="entry name" value="PrcB_C_dom"/>
</dbReference>
<protein>
    <submittedName>
        <fullName evidence="2">Protease complex subunit PrcB family protein</fullName>
    </submittedName>
</protein>
<dbReference type="GO" id="GO:0006508">
    <property type="term" value="P:proteolysis"/>
    <property type="evidence" value="ECO:0007669"/>
    <property type="project" value="UniProtKB-KW"/>
</dbReference>
<dbReference type="EMBL" id="JBHMEY010000067">
    <property type="protein sequence ID" value="MFB9097951.1"/>
    <property type="molecule type" value="Genomic_DNA"/>
</dbReference>
<organism evidence="2 3">
    <name type="scientific">Flavobacterium jumunjinense</name>
    <dbReference type="NCBI Taxonomy" id="998845"/>
    <lineage>
        <taxon>Bacteria</taxon>
        <taxon>Pseudomonadati</taxon>
        <taxon>Bacteroidota</taxon>
        <taxon>Flavobacteriia</taxon>
        <taxon>Flavobacteriales</taxon>
        <taxon>Flavobacteriaceae</taxon>
        <taxon>Flavobacterium</taxon>
    </lineage>
</organism>
<comment type="caution">
    <text evidence="2">The sequence shown here is derived from an EMBL/GenBank/DDBJ whole genome shotgun (WGS) entry which is preliminary data.</text>
</comment>
<keyword evidence="2" id="KW-0378">Hydrolase</keyword>
<dbReference type="Proteomes" id="UP001589607">
    <property type="component" value="Unassembled WGS sequence"/>
</dbReference>
<dbReference type="Pfam" id="PF14343">
    <property type="entry name" value="PrcB_C"/>
    <property type="match status" value="1"/>
</dbReference>
<evidence type="ECO:0000313" key="2">
    <source>
        <dbReference type="EMBL" id="MFB9097951.1"/>
    </source>
</evidence>
<evidence type="ECO:0000313" key="3">
    <source>
        <dbReference type="Proteomes" id="UP001589607"/>
    </source>
</evidence>
<name>A0ABV5GSM0_9FLAO</name>